<gene>
    <name evidence="8" type="ORF">HH1059_06390</name>
</gene>
<dbReference type="InterPro" id="IPR004896">
    <property type="entry name" value="PucC-rel"/>
</dbReference>
<evidence type="ECO:0000313" key="8">
    <source>
        <dbReference type="EMBL" id="BAU57327.1"/>
    </source>
</evidence>
<dbReference type="KEGG" id="hhk:HH1059_06390"/>
<dbReference type="Proteomes" id="UP000218890">
    <property type="component" value="Chromosome"/>
</dbReference>
<dbReference type="PANTHER" id="PTHR23538:SF1">
    <property type="entry name" value="44.5 KD BACTERIOCHLOROPHYLL SYNTHASE SUBUNIT"/>
    <property type="match status" value="1"/>
</dbReference>
<dbReference type="OrthoDB" id="5800821at2"/>
<feature type="transmembrane region" description="Helical" evidence="7">
    <location>
        <begin position="104"/>
        <end position="132"/>
    </location>
</feature>
<dbReference type="GO" id="GO:0016020">
    <property type="term" value="C:membrane"/>
    <property type="evidence" value="ECO:0007669"/>
    <property type="project" value="UniProtKB-SubCell"/>
</dbReference>
<keyword evidence="9" id="KW-1185">Reference proteome</keyword>
<dbReference type="CDD" id="cd06176">
    <property type="entry name" value="MFS_BCD_PucC-like"/>
    <property type="match status" value="1"/>
</dbReference>
<evidence type="ECO:0000256" key="6">
    <source>
        <dbReference type="SAM" id="MobiDB-lite"/>
    </source>
</evidence>
<feature type="transmembrane region" description="Helical" evidence="7">
    <location>
        <begin position="320"/>
        <end position="341"/>
    </location>
</feature>
<name>A0A120MZM1_HALHR</name>
<dbReference type="AlphaFoldDB" id="A0A120MZM1"/>
<organism evidence="8 9">
    <name type="scientific">Halorhodospira halochloris</name>
    <name type="common">Ectothiorhodospira halochloris</name>
    <dbReference type="NCBI Taxonomy" id="1052"/>
    <lineage>
        <taxon>Bacteria</taxon>
        <taxon>Pseudomonadati</taxon>
        <taxon>Pseudomonadota</taxon>
        <taxon>Gammaproteobacteria</taxon>
        <taxon>Chromatiales</taxon>
        <taxon>Ectothiorhodospiraceae</taxon>
        <taxon>Halorhodospira</taxon>
    </lineage>
</organism>
<feature type="transmembrane region" description="Helical" evidence="7">
    <location>
        <begin position="294"/>
        <end position="314"/>
    </location>
</feature>
<feature type="transmembrane region" description="Helical" evidence="7">
    <location>
        <begin position="144"/>
        <end position="164"/>
    </location>
</feature>
<evidence type="ECO:0000256" key="5">
    <source>
        <dbReference type="ARBA" id="ARBA00023136"/>
    </source>
</evidence>
<feature type="transmembrane region" description="Helical" evidence="7">
    <location>
        <begin position="353"/>
        <end position="377"/>
    </location>
</feature>
<accession>A0A120MZM1</accession>
<feature type="transmembrane region" description="Helical" evidence="7">
    <location>
        <begin position="33"/>
        <end position="58"/>
    </location>
</feature>
<feature type="transmembrane region" description="Helical" evidence="7">
    <location>
        <begin position="389"/>
        <end position="411"/>
    </location>
</feature>
<keyword evidence="3 7" id="KW-0812">Transmembrane</keyword>
<evidence type="ECO:0000256" key="7">
    <source>
        <dbReference type="SAM" id="Phobius"/>
    </source>
</evidence>
<evidence type="ECO:0000256" key="2">
    <source>
        <dbReference type="ARBA" id="ARBA00008412"/>
    </source>
</evidence>
<evidence type="ECO:0000256" key="4">
    <source>
        <dbReference type="ARBA" id="ARBA00022989"/>
    </source>
</evidence>
<evidence type="ECO:0000313" key="9">
    <source>
        <dbReference type="Proteomes" id="UP000218890"/>
    </source>
</evidence>
<protein>
    <submittedName>
        <fullName evidence="8">Bacteriochlorophyll synthase 44.5 kDa chain</fullName>
    </submittedName>
</protein>
<reference evidence="8" key="1">
    <citation type="submission" date="2016-02" db="EMBL/GenBank/DDBJ databases">
        <title>Halorhodospira halochloris DSM-1059 complete genome, version 2.</title>
        <authorList>
            <person name="Tsukatani Y."/>
        </authorList>
    </citation>
    <scope>NUCLEOTIDE SEQUENCE</scope>
    <source>
        <strain evidence="8">DSM 1059</strain>
    </source>
</reference>
<feature type="transmembrane region" description="Helical" evidence="7">
    <location>
        <begin position="78"/>
        <end position="98"/>
    </location>
</feature>
<comment type="similarity">
    <text evidence="2">Belongs to the PucC family.</text>
</comment>
<evidence type="ECO:0000256" key="3">
    <source>
        <dbReference type="ARBA" id="ARBA00022692"/>
    </source>
</evidence>
<comment type="subcellular location">
    <subcellularLocation>
        <location evidence="1">Membrane</location>
        <topology evidence="1">Multi-pass membrane protein</topology>
    </subcellularLocation>
</comment>
<dbReference type="Gene3D" id="1.20.1250.20">
    <property type="entry name" value="MFS general substrate transporter like domains"/>
    <property type="match status" value="1"/>
</dbReference>
<feature type="transmembrane region" description="Helical" evidence="7">
    <location>
        <begin position="423"/>
        <end position="444"/>
    </location>
</feature>
<dbReference type="RefSeq" id="WP_096408224.1">
    <property type="nucleotide sequence ID" value="NZ_AP017372.2"/>
</dbReference>
<evidence type="ECO:0000256" key="1">
    <source>
        <dbReference type="ARBA" id="ARBA00004141"/>
    </source>
</evidence>
<dbReference type="InterPro" id="IPR036259">
    <property type="entry name" value="MFS_trans_sf"/>
</dbReference>
<dbReference type="EMBL" id="AP017372">
    <property type="protein sequence ID" value="BAU57327.1"/>
    <property type="molecule type" value="Genomic_DNA"/>
</dbReference>
<sequence>MSAPNNLGWLGIFRLGLVQVALGAIVIQPFTTFNQAIIEDLGLMAMLPGFLGGLYYIIQLTRPRIGHGLDTGGRRTPWILGGITTLAIGGITTAAGILAMESVLWAGIAVTVFGYFLIGAGSAATGTALLTFLATRVDAKRRPLAAMVVWLMMIVGFAVTGGIVGSVLDPFSLERLFVVVSIVCLIAFTLAALALFRLEGPDVAPVKSPAPPGDEPDGASDSASDGGQAASQQHGSSRFIEALKDVWGDTKARRFTIFVFASMLAYNAHETIIEPFARQAFDLTAGEATQLGGMFLYTGVLLGMLLTGFAGRFAPGRLGALWTWAIGGCVASGIALGALGIGSFINDMWPLRASIFLLGVANGAFAVAAIGLMMRLANEGTESREGVRIGLWGAAQAIAFGLGIFLGTAGVDIFRYIFDQATLGYNVVFTLAAGLFLVSAWLAARVLAVDQVATKPAGNSR</sequence>
<dbReference type="PANTHER" id="PTHR23538">
    <property type="entry name" value="44.5 KD BACTERIOCHLOROPHYLL SYNTHASE SUBUNIT"/>
    <property type="match status" value="1"/>
</dbReference>
<dbReference type="SUPFAM" id="SSF103473">
    <property type="entry name" value="MFS general substrate transporter"/>
    <property type="match status" value="1"/>
</dbReference>
<proteinExistence type="inferred from homology"/>
<keyword evidence="5 7" id="KW-0472">Membrane</keyword>
<dbReference type="InterPro" id="IPR026036">
    <property type="entry name" value="PucC"/>
</dbReference>
<dbReference type="Pfam" id="PF03209">
    <property type="entry name" value="PUCC"/>
    <property type="match status" value="1"/>
</dbReference>
<feature type="transmembrane region" description="Helical" evidence="7">
    <location>
        <begin position="176"/>
        <end position="198"/>
    </location>
</feature>
<feature type="region of interest" description="Disordered" evidence="6">
    <location>
        <begin position="206"/>
        <end position="236"/>
    </location>
</feature>
<feature type="compositionally biased region" description="Low complexity" evidence="6">
    <location>
        <begin position="219"/>
        <end position="236"/>
    </location>
</feature>
<keyword evidence="4 7" id="KW-1133">Transmembrane helix</keyword>